<proteinExistence type="predicted"/>
<protein>
    <submittedName>
        <fullName evidence="2">Uncharacterized protein LOC106477263</fullName>
    </submittedName>
</protein>
<dbReference type="Gene3D" id="3.30.830.10">
    <property type="entry name" value="Metalloenzyme, LuxS/M16 peptidase-like"/>
    <property type="match status" value="1"/>
</dbReference>
<dbReference type="PANTHER" id="PTHR43016">
    <property type="entry name" value="PRESEQUENCE PROTEASE"/>
    <property type="match status" value="1"/>
</dbReference>
<accession>A0ABM1C312</accession>
<name>A0ABM1C312_LIMPO</name>
<evidence type="ECO:0000313" key="2">
    <source>
        <dbReference type="RefSeq" id="XP_013793305.2"/>
    </source>
</evidence>
<dbReference type="GeneID" id="106477263"/>
<gene>
    <name evidence="2" type="primary">LOC106477263</name>
</gene>
<dbReference type="RefSeq" id="XP_013793305.2">
    <property type="nucleotide sequence ID" value="XM_013937851.2"/>
</dbReference>
<dbReference type="Proteomes" id="UP000694941">
    <property type="component" value="Unplaced"/>
</dbReference>
<reference evidence="2" key="1">
    <citation type="submission" date="2025-08" db="UniProtKB">
        <authorList>
            <consortium name="RefSeq"/>
        </authorList>
    </citation>
    <scope>IDENTIFICATION</scope>
    <source>
        <tissue evidence="2">Muscle</tissue>
    </source>
</reference>
<keyword evidence="1" id="KW-1185">Reference proteome</keyword>
<evidence type="ECO:0000313" key="1">
    <source>
        <dbReference type="Proteomes" id="UP000694941"/>
    </source>
</evidence>
<sequence length="169" mass="19037">MTRDRSLSKHLSFQKCHTVVVVVPYEVVVQQLATDTVSSGTSIGIGGGLFSCGSYAQIALVCLMVEEEKYHIGVKWLRELLYQTQFTAERVCVQANKMVNEVAEQKRRGSKIASTAMTNICFTSQSNQWTTSMIRQCNFLKNILENIKTNPQLVTYNIDNPFVLYNSNV</sequence>
<dbReference type="PANTHER" id="PTHR43016:SF16">
    <property type="entry name" value="METALLOPROTEASE, PUTATIVE (AFU_ORTHOLOGUE AFUA_4G07610)-RELATED"/>
    <property type="match status" value="1"/>
</dbReference>
<organism evidence="1 2">
    <name type="scientific">Limulus polyphemus</name>
    <name type="common">Atlantic horseshoe crab</name>
    <dbReference type="NCBI Taxonomy" id="6850"/>
    <lineage>
        <taxon>Eukaryota</taxon>
        <taxon>Metazoa</taxon>
        <taxon>Ecdysozoa</taxon>
        <taxon>Arthropoda</taxon>
        <taxon>Chelicerata</taxon>
        <taxon>Merostomata</taxon>
        <taxon>Xiphosura</taxon>
        <taxon>Limulidae</taxon>
        <taxon>Limulus</taxon>
    </lineage>
</organism>